<dbReference type="EMBL" id="WIUZ02000009">
    <property type="protein sequence ID" value="KAF9783673.1"/>
    <property type="molecule type" value="Genomic_DNA"/>
</dbReference>
<evidence type="ECO:0000313" key="2">
    <source>
        <dbReference type="Proteomes" id="UP000736335"/>
    </source>
</evidence>
<reference evidence="1" key="2">
    <citation type="submission" date="2020-11" db="EMBL/GenBank/DDBJ databases">
        <authorList>
            <consortium name="DOE Joint Genome Institute"/>
            <person name="Kuo A."/>
            <person name="Miyauchi S."/>
            <person name="Kiss E."/>
            <person name="Drula E."/>
            <person name="Kohler A."/>
            <person name="Sanchez-Garcia M."/>
            <person name="Andreopoulos B."/>
            <person name="Barry K.W."/>
            <person name="Bonito G."/>
            <person name="Buee M."/>
            <person name="Carver A."/>
            <person name="Chen C."/>
            <person name="Cichocki N."/>
            <person name="Clum A."/>
            <person name="Culley D."/>
            <person name="Crous P.W."/>
            <person name="Fauchery L."/>
            <person name="Girlanda M."/>
            <person name="Hayes R."/>
            <person name="Keri Z."/>
            <person name="Labutti K."/>
            <person name="Lipzen A."/>
            <person name="Lombard V."/>
            <person name="Magnuson J."/>
            <person name="Maillard F."/>
            <person name="Morin E."/>
            <person name="Murat C."/>
            <person name="Nolan M."/>
            <person name="Ohm R."/>
            <person name="Pangilinan J."/>
            <person name="Pereira M."/>
            <person name="Perotto S."/>
            <person name="Peter M."/>
            <person name="Riley R."/>
            <person name="Sitrit Y."/>
            <person name="Stielow B."/>
            <person name="Szollosi G."/>
            <person name="Zifcakova L."/>
            <person name="Stursova M."/>
            <person name="Spatafora J.W."/>
            <person name="Tedersoo L."/>
            <person name="Vaario L.-M."/>
            <person name="Yamada A."/>
            <person name="Yan M."/>
            <person name="Wang P."/>
            <person name="Xu J."/>
            <person name="Bruns T."/>
            <person name="Baldrian P."/>
            <person name="Vilgalys R."/>
            <person name="Henrissat B."/>
            <person name="Grigoriev I.V."/>
            <person name="Hibbett D."/>
            <person name="Nagy L.G."/>
            <person name="Martin F.M."/>
        </authorList>
    </citation>
    <scope>NUCLEOTIDE SEQUENCE</scope>
    <source>
        <strain evidence="1">UH-Tt-Lm1</strain>
    </source>
</reference>
<dbReference type="InterPro" id="IPR043129">
    <property type="entry name" value="ATPase_NBD"/>
</dbReference>
<accession>A0A9P6L520</accession>
<dbReference type="PANTHER" id="PTHR14187">
    <property type="entry name" value="ALPHA KINASE/ELONGATION FACTOR 2 KINASE"/>
    <property type="match status" value="1"/>
</dbReference>
<gene>
    <name evidence="1" type="ORF">BJ322DRAFT_1007645</name>
</gene>
<dbReference type="OrthoDB" id="2963168at2759"/>
<dbReference type="Gene3D" id="3.30.420.40">
    <property type="match status" value="4"/>
</dbReference>
<dbReference type="CDD" id="cd10170">
    <property type="entry name" value="ASKHA_NBD_HSP70"/>
    <property type="match status" value="2"/>
</dbReference>
<dbReference type="AlphaFoldDB" id="A0A9P6L520"/>
<dbReference type="Gene3D" id="3.90.640.10">
    <property type="entry name" value="Actin, Chain A, domain 4"/>
    <property type="match status" value="2"/>
</dbReference>
<evidence type="ECO:0000313" key="1">
    <source>
        <dbReference type="EMBL" id="KAF9783673.1"/>
    </source>
</evidence>
<keyword evidence="2" id="KW-1185">Reference proteome</keyword>
<proteinExistence type="predicted"/>
<dbReference type="Proteomes" id="UP000736335">
    <property type="component" value="Unassembled WGS sequence"/>
</dbReference>
<protein>
    <submittedName>
        <fullName evidence="1">Uncharacterized protein</fullName>
    </submittedName>
</protein>
<name>A0A9P6L520_9AGAM</name>
<comment type="caution">
    <text evidence="1">The sequence shown here is derived from an EMBL/GenBank/DDBJ whole genome shotgun (WGS) entry which is preliminary data.</text>
</comment>
<reference evidence="1" key="1">
    <citation type="journal article" date="2020" name="Nat. Commun.">
        <title>Large-scale genome sequencing of mycorrhizal fungi provides insights into the early evolution of symbiotic traits.</title>
        <authorList>
            <person name="Miyauchi S."/>
            <person name="Kiss E."/>
            <person name="Kuo A."/>
            <person name="Drula E."/>
            <person name="Kohler A."/>
            <person name="Sanchez-Garcia M."/>
            <person name="Morin E."/>
            <person name="Andreopoulos B."/>
            <person name="Barry K.W."/>
            <person name="Bonito G."/>
            <person name="Buee M."/>
            <person name="Carver A."/>
            <person name="Chen C."/>
            <person name="Cichocki N."/>
            <person name="Clum A."/>
            <person name="Culley D."/>
            <person name="Crous P.W."/>
            <person name="Fauchery L."/>
            <person name="Girlanda M."/>
            <person name="Hayes R.D."/>
            <person name="Keri Z."/>
            <person name="LaButti K."/>
            <person name="Lipzen A."/>
            <person name="Lombard V."/>
            <person name="Magnuson J."/>
            <person name="Maillard F."/>
            <person name="Murat C."/>
            <person name="Nolan M."/>
            <person name="Ohm R.A."/>
            <person name="Pangilinan J."/>
            <person name="Pereira M.F."/>
            <person name="Perotto S."/>
            <person name="Peter M."/>
            <person name="Pfister S."/>
            <person name="Riley R."/>
            <person name="Sitrit Y."/>
            <person name="Stielow J.B."/>
            <person name="Szollosi G."/>
            <person name="Zifcakova L."/>
            <person name="Stursova M."/>
            <person name="Spatafora J.W."/>
            <person name="Tedersoo L."/>
            <person name="Vaario L.M."/>
            <person name="Yamada A."/>
            <person name="Yan M."/>
            <person name="Wang P."/>
            <person name="Xu J."/>
            <person name="Bruns T."/>
            <person name="Baldrian P."/>
            <person name="Vilgalys R."/>
            <person name="Dunand C."/>
            <person name="Henrissat B."/>
            <person name="Grigoriev I.V."/>
            <person name="Hibbett D."/>
            <person name="Nagy L.G."/>
            <person name="Martin F.M."/>
        </authorList>
    </citation>
    <scope>NUCLEOTIDE SEQUENCE</scope>
    <source>
        <strain evidence="1">UH-Tt-Lm1</strain>
    </source>
</reference>
<dbReference type="PANTHER" id="PTHR14187:SF5">
    <property type="entry name" value="HEAT SHOCK 70 KDA PROTEIN 12A"/>
    <property type="match status" value="1"/>
</dbReference>
<organism evidence="1 2">
    <name type="scientific">Thelephora terrestris</name>
    <dbReference type="NCBI Taxonomy" id="56493"/>
    <lineage>
        <taxon>Eukaryota</taxon>
        <taxon>Fungi</taxon>
        <taxon>Dikarya</taxon>
        <taxon>Basidiomycota</taxon>
        <taxon>Agaricomycotina</taxon>
        <taxon>Agaricomycetes</taxon>
        <taxon>Thelephorales</taxon>
        <taxon>Thelephoraceae</taxon>
        <taxon>Thelephora</taxon>
    </lineage>
</organism>
<sequence>MAFTRSSYSGTSKKLALAFDIGTTYSGVSYALLDHGITPEIKSVGRFLNNRKIGNFKIPSTLYYDHDGTFRGVEGTIDDEEAEDLHQVGCHRWKLKLSPGDLPTAAKKYMTADLPKGKSLQDVFADMIRYLFDSAKAFIQESEPVGDRLWESIKSNIDLVLSHPNGWEGREQEFLRKSVIRASIFTEEEALSRVSFVTEGEATFNFCVTNTKSGESLKSGHKVLVVDAGGGTIDVSCYDVNSTAPLKVEESHEPKCNGFYLGGEVVTSEARAYAETKFKGSKFDNKQDLETLTKSFDTGLKTSFSDNTKQQYIKFGSPRDNNSDCGVKNGKFSLAGADVEKFFERSVNAIVEGIKGFTTGTDPENTFVFLAGGFAGSPWIFQEVGRMIATQGLKLSRPDTTNKAVAAGAISYYLDHFVVGRIIRYTYGTPASTMFDPSDPEHRRRSDKIFLGITGHLQLDGVRTSGTQEFREKIAGVSPFPPAVGKVMEFPVIRYTGTSKKPQWMDEEEGKMSPLGFPIFVQEFEVIYIYGGTSEIKAQLAWEEDVLSESAPQVELIRVRFLNNDWKDFKIPSVLYYDRDGKFCGAGDAAQWDDDEKPDKIRWWKLKLAEGDLPAEAKRHTTADLPKGKTIVDLFADFIRYLFDSTVEHIKQVEPTGDVLWKNFGPRVELVLTHPNGWEGQRQEVMRKAVVKAGIFDEEEARCRVSFVTEGEASFNYCVTRTKPGESLGVDHKVLVIDAGGGTIDISSYAVRGKFPLKVEELYLPKCAYQGAEIVTARARDYAQGIFKGSKFDTESDIDAFTECFDKGLKCNFSDSTRPKFVKFGGPRDHDNRCGVKDGKLTLKGSQVAKFFKPSVDAILEAIKSVARELDPKNTFVFLVGGFAASPWLFREIGRELAVFGLKLSRPDTQTNKAVAFGAISHYLNHFVTGRLVSYTYGAIACVEFDGSDPEHRQRSTKKRLSAAGELVLEAFTPILFKGTRVSDTEEFSSCFASTSHLPPGAVGPKKLAVIRYKGKREKPRWLDLEPENFETVCHVVADAKEVPCFAFISPMGFPCFVQAYKVVYIYGQTEFKAQLRWEEEV</sequence>
<dbReference type="SUPFAM" id="SSF53067">
    <property type="entry name" value="Actin-like ATPase domain"/>
    <property type="match status" value="4"/>
</dbReference>